<reference evidence="3" key="2">
    <citation type="submission" date="2020-09" db="EMBL/GenBank/DDBJ databases">
        <authorList>
            <person name="Sun Q."/>
            <person name="Zhou Y."/>
        </authorList>
    </citation>
    <scope>NUCLEOTIDE SEQUENCE</scope>
    <source>
        <strain evidence="3">CGMCC 4.7201</strain>
    </source>
</reference>
<evidence type="ECO:0000256" key="1">
    <source>
        <dbReference type="SAM" id="MobiDB-lite"/>
    </source>
</evidence>
<evidence type="ECO:0000313" key="4">
    <source>
        <dbReference type="Proteomes" id="UP000641932"/>
    </source>
</evidence>
<dbReference type="InterPro" id="IPR019303">
    <property type="entry name" value="vWA_TerF_C"/>
</dbReference>
<dbReference type="Gene3D" id="3.40.50.410">
    <property type="entry name" value="von Willebrand factor, type A domain"/>
    <property type="match status" value="1"/>
</dbReference>
<dbReference type="EMBL" id="BMMS01000031">
    <property type="protein sequence ID" value="GGO97024.1"/>
    <property type="molecule type" value="Genomic_DNA"/>
</dbReference>
<dbReference type="CDD" id="cd00198">
    <property type="entry name" value="vWFA"/>
    <property type="match status" value="1"/>
</dbReference>
<dbReference type="SUPFAM" id="SSF53300">
    <property type="entry name" value="vWA-like"/>
    <property type="match status" value="1"/>
</dbReference>
<proteinExistence type="predicted"/>
<protein>
    <submittedName>
        <fullName evidence="3">Toxic cation resistance protein</fullName>
    </submittedName>
</protein>
<dbReference type="AlphaFoldDB" id="A0A917ZW07"/>
<dbReference type="Proteomes" id="UP000641932">
    <property type="component" value="Unassembled WGS sequence"/>
</dbReference>
<dbReference type="InterPro" id="IPR036465">
    <property type="entry name" value="vWFA_dom_sf"/>
</dbReference>
<feature type="region of interest" description="Disordered" evidence="1">
    <location>
        <begin position="1"/>
        <end position="39"/>
    </location>
</feature>
<dbReference type="PROSITE" id="PS50234">
    <property type="entry name" value="VWFA"/>
    <property type="match status" value="1"/>
</dbReference>
<dbReference type="InterPro" id="IPR002035">
    <property type="entry name" value="VWF_A"/>
</dbReference>
<accession>A0A917ZW07</accession>
<organism evidence="3 4">
    <name type="scientific">Wenjunlia tyrosinilytica</name>
    <dbReference type="NCBI Taxonomy" id="1544741"/>
    <lineage>
        <taxon>Bacteria</taxon>
        <taxon>Bacillati</taxon>
        <taxon>Actinomycetota</taxon>
        <taxon>Actinomycetes</taxon>
        <taxon>Kitasatosporales</taxon>
        <taxon>Streptomycetaceae</taxon>
        <taxon>Wenjunlia</taxon>
    </lineage>
</organism>
<name>A0A917ZW07_9ACTN</name>
<dbReference type="Pfam" id="PF10138">
    <property type="entry name" value="vWA-TerF-like"/>
    <property type="match status" value="1"/>
</dbReference>
<sequence length="272" mass="30005">MAIDYTKRTTSHTAPSTGSRIDYTKGTASGSDRGKRPPAVGLEKLRTTAPGLVSLYKQAAVSLERYELTGERAAVYLVLDRSGSMRRYYRDGSVQRLAEQALGLAAHFDDDGSVPVVFFSTEVDGLAEVSLDAYQGRVNAVHEALGHMGRTNYAAAMEAVIAHYQRSGATDPAYVIFQTDGAPESRSRATRTLCEAARLPLFWQFVGFGDDEFAYLRKLDELPVPHQRVVDNAGFFAVGPRPGRMSDAELYDRLMGEFPHWLRAARHQGIVR</sequence>
<evidence type="ECO:0000313" key="3">
    <source>
        <dbReference type="EMBL" id="GGO97024.1"/>
    </source>
</evidence>
<gene>
    <name evidence="3" type="ORF">GCM10012280_57860</name>
</gene>
<comment type="caution">
    <text evidence="3">The sequence shown here is derived from an EMBL/GenBank/DDBJ whole genome shotgun (WGS) entry which is preliminary data.</text>
</comment>
<reference evidence="3" key="1">
    <citation type="journal article" date="2014" name="Int. J. Syst. Evol. Microbiol.">
        <title>Complete genome sequence of Corynebacterium casei LMG S-19264T (=DSM 44701T), isolated from a smear-ripened cheese.</title>
        <authorList>
            <consortium name="US DOE Joint Genome Institute (JGI-PGF)"/>
            <person name="Walter F."/>
            <person name="Albersmeier A."/>
            <person name="Kalinowski J."/>
            <person name="Ruckert C."/>
        </authorList>
    </citation>
    <scope>NUCLEOTIDE SEQUENCE</scope>
    <source>
        <strain evidence="3">CGMCC 4.7201</strain>
    </source>
</reference>
<evidence type="ECO:0000259" key="2">
    <source>
        <dbReference type="PROSITE" id="PS50234"/>
    </source>
</evidence>
<feature type="domain" description="VWFA" evidence="2">
    <location>
        <begin position="74"/>
        <end position="254"/>
    </location>
</feature>
<dbReference type="SMART" id="SM00327">
    <property type="entry name" value="VWA"/>
    <property type="match status" value="1"/>
</dbReference>
<dbReference type="RefSeq" id="WP_189134773.1">
    <property type="nucleotide sequence ID" value="NZ_BMMS01000031.1"/>
</dbReference>
<keyword evidence="4" id="KW-1185">Reference proteome</keyword>